<dbReference type="PROSITE" id="PS01244">
    <property type="entry name" value="ACONITASE_2"/>
    <property type="match status" value="1"/>
</dbReference>
<dbReference type="InterPro" id="IPR000573">
    <property type="entry name" value="AconitaseA/IPMdHydase_ssu_swvl"/>
</dbReference>
<comment type="caution">
    <text evidence="16">The sequence shown here is derived from an EMBL/GenBank/DDBJ whole genome shotgun (WGS) entry which is preliminary data.</text>
</comment>
<proteinExistence type="inferred from homology"/>
<dbReference type="UniPathway" id="UPA00223">
    <property type="reaction ID" value="UER00718"/>
</dbReference>
<evidence type="ECO:0000256" key="2">
    <source>
        <dbReference type="ARBA" id="ARBA00004717"/>
    </source>
</evidence>
<evidence type="ECO:0000313" key="16">
    <source>
        <dbReference type="EMBL" id="NOL41221.1"/>
    </source>
</evidence>
<dbReference type="GO" id="GO:0006099">
    <property type="term" value="P:tricarboxylic acid cycle"/>
    <property type="evidence" value="ECO:0007669"/>
    <property type="project" value="UniProtKB-UniPathway"/>
</dbReference>
<dbReference type="EMBL" id="JABJRC010000002">
    <property type="protein sequence ID" value="NOL41221.1"/>
    <property type="molecule type" value="Genomic_DNA"/>
</dbReference>
<comment type="cofactor">
    <cofactor evidence="1">
        <name>[4Fe-4S] cluster</name>
        <dbReference type="ChEBI" id="CHEBI:49883"/>
    </cofactor>
</comment>
<feature type="region of interest" description="Disordered" evidence="12">
    <location>
        <begin position="397"/>
        <end position="434"/>
    </location>
</feature>
<dbReference type="NCBIfam" id="TIGR01341">
    <property type="entry name" value="aconitase_1"/>
    <property type="match status" value="1"/>
</dbReference>
<dbReference type="Pfam" id="PF00330">
    <property type="entry name" value="Aconitase"/>
    <property type="match status" value="1"/>
</dbReference>
<dbReference type="NCBIfam" id="NF006757">
    <property type="entry name" value="PRK09277.1"/>
    <property type="match status" value="1"/>
</dbReference>
<dbReference type="InterPro" id="IPR006249">
    <property type="entry name" value="Aconitase/IRP2"/>
</dbReference>
<evidence type="ECO:0000256" key="5">
    <source>
        <dbReference type="ARBA" id="ARBA00022723"/>
    </source>
</evidence>
<evidence type="ECO:0000256" key="1">
    <source>
        <dbReference type="ARBA" id="ARBA00001966"/>
    </source>
</evidence>
<keyword evidence="7 11" id="KW-0408">Iron</keyword>
<dbReference type="CDD" id="cd01580">
    <property type="entry name" value="AcnA_IRP_Swivel"/>
    <property type="match status" value="1"/>
</dbReference>
<sequence length="924" mass="99522">MASVDSFGAKGALEVNGQSYEIFRLADIEGARTLPYSLKVLLENLLRTEDGANITADHIRKLGNWDENAAPDTEIQFTPARVIMQDFTGVPCVVDLATMREAVAELGGDPTKINPLAPAELVIDHSVIIDVFGRQDAFERNVELEYGRNKERYQFLRWGQTAFDEFKVVPPGTGIVHQVNIEHLARTVMVRNGQAYPDTCVGTDSHTTMVNGLGVLGWGVGGIEAEAAMLGQPVSMLIPRVVGFKLTGSVPTGVTATDVVLTITQMLRKHGVVGKFVEFYGDGVGSVPLANRATIGNMSPEFGSTAAMFPIDDITLDYLRLTGRADQDVALVEAYAKEQGLWHDPAIEPRFSEYLELDLSTVVPSIAGPKRPQDRIELSKAKESFRGVLGDYATEELEVDPSETGSFPASDAPNGHGHVDDNPHTAPQKADRPTKKTTITLDGQEVELDHGHVVIASITSCTNTSNPSVMLAAALLAKNAVDKGLASKPWVKTSLAPGSKVVTDYYEKAGVTPYLEKLGFHLVGYGCTTCIGNSGPLPEAVSAGVQEADLAVVSVLSGNRNFEGRINPDVKMNYLASPPLVIAYALAGTMDFDFETDALGQDTDGNDVFLKDIWPSAAEVESVIASSITKEMFTKDYADVFAGDERWQSLPTPEGKTFEWDAESTYVRKPPYFEGMAHEPSPVTDISGARVLAKLGDSVTTDHISPAGAIKADSPAGKYLAEHGVDRKDFNSYGSRRGNHEVMIRGTFANIRLRNQIAPGTEGGFTRDFTVDDAPVTTIYDAAQSYAAQDTKLVILAGKEYGSGSSRDWAAKGTALLGVRAVITESFERIHRSNLIGMGVLPLQYPEGESAESLGLTGEETFDFTGVTELNNGVIPRTVHVTATAPDGSVKEFDAVVRIDTPGEADYYRNGGILQYVLRSLIAS</sequence>
<organism evidence="16 17">
    <name type="scientific">Kribbella sandramycini</name>
    <dbReference type="NCBI Taxonomy" id="60450"/>
    <lineage>
        <taxon>Bacteria</taxon>
        <taxon>Bacillati</taxon>
        <taxon>Actinomycetota</taxon>
        <taxon>Actinomycetes</taxon>
        <taxon>Propionibacteriales</taxon>
        <taxon>Kribbellaceae</taxon>
        <taxon>Kribbella</taxon>
    </lineage>
</organism>
<dbReference type="NCBIfam" id="NF009520">
    <property type="entry name" value="PRK12881.1"/>
    <property type="match status" value="1"/>
</dbReference>
<dbReference type="EC" id="4.2.1.3" evidence="11"/>
<evidence type="ECO:0000256" key="10">
    <source>
        <dbReference type="ARBA" id="ARBA00023501"/>
    </source>
</evidence>
<evidence type="ECO:0000256" key="7">
    <source>
        <dbReference type="ARBA" id="ARBA00023004"/>
    </source>
</evidence>
<feature type="compositionally biased region" description="Basic and acidic residues" evidence="12">
    <location>
        <begin position="417"/>
        <end position="434"/>
    </location>
</feature>
<comment type="similarity">
    <text evidence="3 11">Belongs to the aconitase/IPM isomerase family.</text>
</comment>
<protein>
    <recommendedName>
        <fullName evidence="11">Aconitate hydratase</fullName>
        <shortName evidence="11">Aconitase</shortName>
        <ecNumber evidence="11">4.2.1.3</ecNumber>
    </recommendedName>
</protein>
<reference evidence="15 18" key="2">
    <citation type="submission" date="2020-08" db="EMBL/GenBank/DDBJ databases">
        <title>Sequencing the genomes of 1000 actinobacteria strains.</title>
        <authorList>
            <person name="Klenk H.-P."/>
        </authorList>
    </citation>
    <scope>NUCLEOTIDE SEQUENCE [LARGE SCALE GENOMIC DNA]</scope>
    <source>
        <strain evidence="15 18">DSM 15626</strain>
    </source>
</reference>
<comment type="function">
    <text evidence="11">Catalyzes the isomerization of citrate to isocitrate via cis-aconitate.</text>
</comment>
<keyword evidence="8 11" id="KW-0411">Iron-sulfur</keyword>
<evidence type="ECO:0000313" key="18">
    <source>
        <dbReference type="Proteomes" id="UP000553957"/>
    </source>
</evidence>
<evidence type="ECO:0000256" key="4">
    <source>
        <dbReference type="ARBA" id="ARBA00022532"/>
    </source>
</evidence>
<dbReference type="FunFam" id="3.30.499.10:FF:000002">
    <property type="entry name" value="Aconitate hydratase"/>
    <property type="match status" value="1"/>
</dbReference>
<dbReference type="Pfam" id="PF00694">
    <property type="entry name" value="Aconitase_C"/>
    <property type="match status" value="1"/>
</dbReference>
<evidence type="ECO:0000256" key="6">
    <source>
        <dbReference type="ARBA" id="ARBA00022884"/>
    </source>
</evidence>
<dbReference type="Gene3D" id="3.30.499.10">
    <property type="entry name" value="Aconitase, domain 3"/>
    <property type="match status" value="2"/>
</dbReference>
<dbReference type="FunFam" id="3.20.19.10:FF:000001">
    <property type="entry name" value="Aconitate hydratase"/>
    <property type="match status" value="1"/>
</dbReference>
<feature type="domain" description="Aconitase/3-isopropylmalate dehydratase large subunit alpha/beta/alpha" evidence="13">
    <location>
        <begin position="65"/>
        <end position="588"/>
    </location>
</feature>
<dbReference type="FunFam" id="3.30.499.10:FF:000009">
    <property type="entry name" value="Aconitate hydratase"/>
    <property type="match status" value="1"/>
</dbReference>
<dbReference type="GO" id="GO:0051539">
    <property type="term" value="F:4 iron, 4 sulfur cluster binding"/>
    <property type="evidence" value="ECO:0007669"/>
    <property type="project" value="UniProtKB-KW"/>
</dbReference>
<dbReference type="PRINTS" id="PR00415">
    <property type="entry name" value="ACONITASE"/>
</dbReference>
<dbReference type="Gene3D" id="6.10.190.10">
    <property type="match status" value="1"/>
</dbReference>
<dbReference type="PANTHER" id="PTHR11670">
    <property type="entry name" value="ACONITASE/IRON-RESPONSIVE ELEMENT FAMILY MEMBER"/>
    <property type="match status" value="1"/>
</dbReference>
<evidence type="ECO:0000259" key="14">
    <source>
        <dbReference type="Pfam" id="PF00694"/>
    </source>
</evidence>
<dbReference type="PROSITE" id="PS00450">
    <property type="entry name" value="ACONITASE_1"/>
    <property type="match status" value="1"/>
</dbReference>
<dbReference type="Proteomes" id="UP000553957">
    <property type="component" value="Unassembled WGS sequence"/>
</dbReference>
<reference evidence="16 17" key="1">
    <citation type="submission" date="2020-05" db="EMBL/GenBank/DDBJ databases">
        <title>Genome sequence of Kribbella sandramycini ATCC 39419.</title>
        <authorList>
            <person name="Maclea K.S."/>
            <person name="Fair J.L."/>
        </authorList>
    </citation>
    <scope>NUCLEOTIDE SEQUENCE [LARGE SCALE GENOMIC DNA]</scope>
    <source>
        <strain evidence="16 17">ATCC 39419</strain>
    </source>
</reference>
<evidence type="ECO:0000256" key="12">
    <source>
        <dbReference type="SAM" id="MobiDB-lite"/>
    </source>
</evidence>
<dbReference type="GO" id="GO:0019679">
    <property type="term" value="P:propionate metabolic process, methylcitrate cycle"/>
    <property type="evidence" value="ECO:0007669"/>
    <property type="project" value="UniProtKB-ARBA"/>
</dbReference>
<dbReference type="SUPFAM" id="SSF52016">
    <property type="entry name" value="LeuD/IlvD-like"/>
    <property type="match status" value="1"/>
</dbReference>
<evidence type="ECO:0000256" key="3">
    <source>
        <dbReference type="ARBA" id="ARBA00007185"/>
    </source>
</evidence>
<evidence type="ECO:0000313" key="17">
    <source>
        <dbReference type="Proteomes" id="UP000534306"/>
    </source>
</evidence>
<accession>A0A7Y4L0T1</accession>
<dbReference type="Proteomes" id="UP000534306">
    <property type="component" value="Unassembled WGS sequence"/>
</dbReference>
<dbReference type="EMBL" id="JACHKF010000001">
    <property type="protein sequence ID" value="MBB6568933.1"/>
    <property type="molecule type" value="Genomic_DNA"/>
</dbReference>
<dbReference type="GO" id="GO:0003723">
    <property type="term" value="F:RNA binding"/>
    <property type="evidence" value="ECO:0007669"/>
    <property type="project" value="UniProtKB-KW"/>
</dbReference>
<keyword evidence="5" id="KW-0479">Metal-binding</keyword>
<dbReference type="UniPathway" id="UPA00946"/>
<name>A0A7Y4L0T1_9ACTN</name>
<dbReference type="InterPro" id="IPR015928">
    <property type="entry name" value="Aconitase/3IPM_dehydase_swvl"/>
</dbReference>
<dbReference type="InterPro" id="IPR015931">
    <property type="entry name" value="Acnase/IPM_dHydase_lsu_aba_1/3"/>
</dbReference>
<dbReference type="SUPFAM" id="SSF53732">
    <property type="entry name" value="Aconitase iron-sulfur domain"/>
    <property type="match status" value="1"/>
</dbReference>
<dbReference type="InterPro" id="IPR018136">
    <property type="entry name" value="Aconitase_4Fe-4S_BS"/>
</dbReference>
<keyword evidence="6" id="KW-0694">RNA-binding</keyword>
<comment type="catalytic activity">
    <reaction evidence="10 11">
        <text>citrate = D-threo-isocitrate</text>
        <dbReference type="Rhea" id="RHEA:10336"/>
        <dbReference type="ChEBI" id="CHEBI:15562"/>
        <dbReference type="ChEBI" id="CHEBI:16947"/>
        <dbReference type="EC" id="4.2.1.3"/>
    </reaction>
</comment>
<dbReference type="Gene3D" id="3.20.19.10">
    <property type="entry name" value="Aconitase, domain 4"/>
    <property type="match status" value="1"/>
</dbReference>
<dbReference type="InterPro" id="IPR001030">
    <property type="entry name" value="Acoase/IPM_deHydtase_lsu_aba"/>
</dbReference>
<dbReference type="RefSeq" id="WP_171673655.1">
    <property type="nucleotide sequence ID" value="NZ_BAAAGT010000013.1"/>
</dbReference>
<evidence type="ECO:0000256" key="8">
    <source>
        <dbReference type="ARBA" id="ARBA00023014"/>
    </source>
</evidence>
<dbReference type="InterPro" id="IPR044137">
    <property type="entry name" value="AcnA_IRP_Swivel"/>
</dbReference>
<comment type="pathway">
    <text evidence="2">Carbohydrate metabolism; tricarboxylic acid cycle; isocitrate from oxaloacetate: step 2/2.</text>
</comment>
<keyword evidence="11" id="KW-0004">4Fe-4S</keyword>
<keyword evidence="4" id="KW-0816">Tricarboxylic acid cycle</keyword>
<feature type="domain" description="Aconitase A/isopropylmalate dehydratase small subunit swivel" evidence="14">
    <location>
        <begin position="718"/>
        <end position="847"/>
    </location>
</feature>
<keyword evidence="17" id="KW-1185">Reference proteome</keyword>
<keyword evidence="9 11" id="KW-0456">Lyase</keyword>
<dbReference type="AlphaFoldDB" id="A0A7Y4L0T1"/>
<evidence type="ECO:0000259" key="13">
    <source>
        <dbReference type="Pfam" id="PF00330"/>
    </source>
</evidence>
<dbReference type="InterPro" id="IPR036008">
    <property type="entry name" value="Aconitase_4Fe-4S_dom"/>
</dbReference>
<dbReference type="GO" id="GO:0046872">
    <property type="term" value="F:metal ion binding"/>
    <property type="evidence" value="ECO:0007669"/>
    <property type="project" value="UniProtKB-KW"/>
</dbReference>
<evidence type="ECO:0000313" key="15">
    <source>
        <dbReference type="EMBL" id="MBB6568933.1"/>
    </source>
</evidence>
<gene>
    <name evidence="16" type="primary">acnA</name>
    <name evidence="15" type="ORF">HNR71_004570</name>
    <name evidence="16" type="ORF">HPO96_13295</name>
</gene>
<dbReference type="GO" id="GO:0003994">
    <property type="term" value="F:aconitate hydratase activity"/>
    <property type="evidence" value="ECO:0007669"/>
    <property type="project" value="UniProtKB-EC"/>
</dbReference>
<evidence type="ECO:0000256" key="11">
    <source>
        <dbReference type="RuleBase" id="RU361275"/>
    </source>
</evidence>
<evidence type="ECO:0000256" key="9">
    <source>
        <dbReference type="ARBA" id="ARBA00023239"/>
    </source>
</evidence>